<protein>
    <recommendedName>
        <fullName evidence="7">Phytanoyl-CoA dioxygenase family protein</fullName>
    </recommendedName>
</protein>
<dbReference type="Proteomes" id="UP001174909">
    <property type="component" value="Unassembled WGS sequence"/>
</dbReference>
<comment type="caution">
    <text evidence="5">The sequence shown here is derived from an EMBL/GenBank/DDBJ whole genome shotgun (WGS) entry which is preliminary data.</text>
</comment>
<dbReference type="GO" id="GO:0046872">
    <property type="term" value="F:metal ion binding"/>
    <property type="evidence" value="ECO:0007669"/>
    <property type="project" value="UniProtKB-KW"/>
</dbReference>
<dbReference type="PANTHER" id="PTHR20883:SF15">
    <property type="entry name" value="PHYTANOYL-COA DIOXYGENASE DOMAIN-CONTAINING PROTEIN 1"/>
    <property type="match status" value="1"/>
</dbReference>
<dbReference type="InterPro" id="IPR008775">
    <property type="entry name" value="Phytyl_CoA_dOase-like"/>
</dbReference>
<comment type="similarity">
    <text evidence="4">Belongs to the PhyH family. PHYHD1 subfamily.</text>
</comment>
<dbReference type="EMBL" id="CASHTH010002487">
    <property type="protein sequence ID" value="CAI8030586.1"/>
    <property type="molecule type" value="Genomic_DNA"/>
</dbReference>
<dbReference type="Gene3D" id="2.60.120.620">
    <property type="entry name" value="q2cbj1_9rhob like domain"/>
    <property type="match status" value="1"/>
</dbReference>
<dbReference type="Pfam" id="PF05721">
    <property type="entry name" value="PhyH"/>
    <property type="match status" value="1"/>
</dbReference>
<comment type="cofactor">
    <cofactor evidence="1">
        <name>Fe cation</name>
        <dbReference type="ChEBI" id="CHEBI:24875"/>
    </cofactor>
</comment>
<accession>A0AA35SKV7</accession>
<gene>
    <name evidence="5" type="ORF">GBAR_LOCUS17325</name>
</gene>
<keyword evidence="3" id="KW-0408">Iron</keyword>
<evidence type="ECO:0000313" key="6">
    <source>
        <dbReference type="Proteomes" id="UP001174909"/>
    </source>
</evidence>
<evidence type="ECO:0008006" key="7">
    <source>
        <dbReference type="Google" id="ProtNLM"/>
    </source>
</evidence>
<organism evidence="5 6">
    <name type="scientific">Geodia barretti</name>
    <name type="common">Barrett's horny sponge</name>
    <dbReference type="NCBI Taxonomy" id="519541"/>
    <lineage>
        <taxon>Eukaryota</taxon>
        <taxon>Metazoa</taxon>
        <taxon>Porifera</taxon>
        <taxon>Demospongiae</taxon>
        <taxon>Heteroscleromorpha</taxon>
        <taxon>Tetractinellida</taxon>
        <taxon>Astrophorina</taxon>
        <taxon>Geodiidae</taxon>
        <taxon>Geodia</taxon>
    </lineage>
</organism>
<dbReference type="SUPFAM" id="SSF51197">
    <property type="entry name" value="Clavaminate synthase-like"/>
    <property type="match status" value="1"/>
</dbReference>
<name>A0AA35SKV7_GEOBA</name>
<evidence type="ECO:0000313" key="5">
    <source>
        <dbReference type="EMBL" id="CAI8030586.1"/>
    </source>
</evidence>
<dbReference type="AlphaFoldDB" id="A0AA35SKV7"/>
<evidence type="ECO:0000256" key="2">
    <source>
        <dbReference type="ARBA" id="ARBA00022723"/>
    </source>
</evidence>
<keyword evidence="6" id="KW-1185">Reference proteome</keyword>
<proteinExistence type="inferred from homology"/>
<dbReference type="PANTHER" id="PTHR20883">
    <property type="entry name" value="PHYTANOYL-COA DIOXYGENASE DOMAIN CONTAINING 1"/>
    <property type="match status" value="1"/>
</dbReference>
<evidence type="ECO:0000256" key="1">
    <source>
        <dbReference type="ARBA" id="ARBA00001962"/>
    </source>
</evidence>
<keyword evidence="2" id="KW-0479">Metal-binding</keyword>
<reference evidence="5" key="1">
    <citation type="submission" date="2023-03" db="EMBL/GenBank/DDBJ databases">
        <authorList>
            <person name="Steffen K."/>
            <person name="Cardenas P."/>
        </authorList>
    </citation>
    <scope>NUCLEOTIDE SEQUENCE</scope>
</reference>
<evidence type="ECO:0000256" key="4">
    <source>
        <dbReference type="ARBA" id="ARBA00038356"/>
    </source>
</evidence>
<sequence>MTPEERYLFDLHGYLVLHGVLSPDIRRRLNETIDYLETLDDSQTAALGAERKYRTSDNVYAQTGAPSEAGLGDYDCEVLRYGGPFEELIDLPQTLLYIEEMISEPSRLDAASFMSRNSGGAFRFHHGYAELLPYSEYAFRDGAFKCVSVKIGYALTDVDVEDGCFAVIPGSHKSNFTNPLVGQIPDPTHPLVQPLPCKAGDAIIFSEDLSHGAVENHGSKVRRTLFYSYAPAFHCTWQGLAMTAEGFEQRATPRRLELIQGPPPFAHTVEADVR</sequence>
<evidence type="ECO:0000256" key="3">
    <source>
        <dbReference type="ARBA" id="ARBA00023004"/>
    </source>
</evidence>